<accession>A0A6V6YVD6</accession>
<protein>
    <submittedName>
        <fullName evidence="1">Uncharacterized protein</fullName>
    </submittedName>
</protein>
<reference evidence="1 2" key="1">
    <citation type="submission" date="2020-06" db="EMBL/GenBank/DDBJ databases">
        <authorList>
            <person name="Criscuolo A."/>
        </authorList>
    </citation>
    <scope>NUCLEOTIDE SEQUENCE [LARGE SCALE GENOMIC DNA]</scope>
    <source>
        <strain evidence="2">CIP 110025</strain>
    </source>
</reference>
<evidence type="ECO:0000313" key="2">
    <source>
        <dbReference type="Proteomes" id="UP000556700"/>
    </source>
</evidence>
<dbReference type="EMBL" id="CAIJDO010000111">
    <property type="protein sequence ID" value="CAD0003393.1"/>
    <property type="molecule type" value="Genomic_DNA"/>
</dbReference>
<evidence type="ECO:0000313" key="1">
    <source>
        <dbReference type="EMBL" id="CAD0003393.1"/>
    </source>
</evidence>
<keyword evidence="2" id="KW-1185">Reference proteome</keyword>
<name>A0A6V6YVD6_9FLAO</name>
<dbReference type="AlphaFoldDB" id="A0A6V6YVD6"/>
<gene>
    <name evidence="1" type="ORF">FLACHUCJ7_01392</name>
</gene>
<proteinExistence type="predicted"/>
<dbReference type="Proteomes" id="UP000556700">
    <property type="component" value="Unassembled WGS sequence"/>
</dbReference>
<dbReference type="PROSITE" id="PS51257">
    <property type="entry name" value="PROKAR_LIPOPROTEIN"/>
    <property type="match status" value="1"/>
</dbReference>
<sequence>MQSNILKRKIVLYILMMFFLILSCNKKNNLENQITIKINSIDSETRKSRVNIFDTIEVSVQENGYLMKSFNKVGEYVTDSSGSIKIKIDSTKGYKFMLHGHNIYGSANFSEAFTKEKLKNGQEVNIEVISLENR</sequence>
<organism evidence="1 2">
    <name type="scientific">Flavobacterium chungangense</name>
    <dbReference type="NCBI Taxonomy" id="554283"/>
    <lineage>
        <taxon>Bacteria</taxon>
        <taxon>Pseudomonadati</taxon>
        <taxon>Bacteroidota</taxon>
        <taxon>Flavobacteriia</taxon>
        <taxon>Flavobacteriales</taxon>
        <taxon>Flavobacteriaceae</taxon>
        <taxon>Flavobacterium</taxon>
    </lineage>
</organism>
<comment type="caution">
    <text evidence="1">The sequence shown here is derived from an EMBL/GenBank/DDBJ whole genome shotgun (WGS) entry which is preliminary data.</text>
</comment>
<dbReference type="RefSeq" id="WP_031457195.1">
    <property type="nucleotide sequence ID" value="NZ_CAIJDO010000111.1"/>
</dbReference>